<dbReference type="EC" id="3.6.1.27" evidence="3"/>
<dbReference type="SUPFAM" id="SSF48317">
    <property type="entry name" value="Acid phosphatase/Vanadium-dependent haloperoxidase"/>
    <property type="match status" value="1"/>
</dbReference>
<feature type="domain" description="Phosphatidic acid phosphatase type 2/haloperoxidase" evidence="2">
    <location>
        <begin position="106"/>
        <end position="219"/>
    </location>
</feature>
<dbReference type="AlphaFoldDB" id="A0A840LF89"/>
<dbReference type="RefSeq" id="WP_184303846.1">
    <property type="nucleotide sequence ID" value="NZ_JACHLP010000010.1"/>
</dbReference>
<proteinExistence type="predicted"/>
<feature type="transmembrane region" description="Helical" evidence="1">
    <location>
        <begin position="152"/>
        <end position="170"/>
    </location>
</feature>
<dbReference type="CDD" id="cd03392">
    <property type="entry name" value="PAP2_like_2"/>
    <property type="match status" value="1"/>
</dbReference>
<dbReference type="PANTHER" id="PTHR14969">
    <property type="entry name" value="SPHINGOSINE-1-PHOSPHATE PHOSPHOHYDROLASE"/>
    <property type="match status" value="1"/>
</dbReference>
<feature type="transmembrane region" description="Helical" evidence="1">
    <location>
        <begin position="207"/>
        <end position="225"/>
    </location>
</feature>
<accession>A0A840LF89</accession>
<protein>
    <submittedName>
        <fullName evidence="3">Undecaprenyl-diphosphatase</fullName>
        <ecNumber evidence="3">3.6.1.27</ecNumber>
    </submittedName>
</protein>
<reference evidence="3 4" key="1">
    <citation type="submission" date="2020-08" db="EMBL/GenBank/DDBJ databases">
        <title>Functional genomics of gut bacteria from endangered species of beetles.</title>
        <authorList>
            <person name="Carlos-Shanley C."/>
        </authorList>
    </citation>
    <scope>NUCLEOTIDE SEQUENCE [LARGE SCALE GENOMIC DNA]</scope>
    <source>
        <strain evidence="3 4">S00239</strain>
    </source>
</reference>
<dbReference type="InterPro" id="IPR036938">
    <property type="entry name" value="PAP2/HPO_sf"/>
</dbReference>
<dbReference type="Gene3D" id="1.20.144.10">
    <property type="entry name" value="Phosphatidic acid phosphatase type 2/haloperoxidase"/>
    <property type="match status" value="1"/>
</dbReference>
<sequence>MSKPAAPSFIPVPTGSRRGLLRPLLTAGALFLLGLAFAHLGQEVGGGGAYGFDQALLLRAQALRAAHPGLSEMMRDITALGSTAVLVLISCLTVVYLVLSGHRGRAGLLALSAIGGTGLLYFFKSLFARARPDAAFADAVVGGWSFPSGHTSMSAIVFLTLGSLLAAMRVRPRERIFILATAVLLTLLVGISRVMLGAHWASDALGGWAFGAAWALLCLMLARLLQRWRLAE</sequence>
<dbReference type="PANTHER" id="PTHR14969:SF13">
    <property type="entry name" value="AT30094P"/>
    <property type="match status" value="1"/>
</dbReference>
<dbReference type="SMART" id="SM00014">
    <property type="entry name" value="acidPPc"/>
    <property type="match status" value="1"/>
</dbReference>
<keyword evidence="1" id="KW-1133">Transmembrane helix</keyword>
<dbReference type="GO" id="GO:0050380">
    <property type="term" value="F:undecaprenyl-diphosphatase activity"/>
    <property type="evidence" value="ECO:0007669"/>
    <property type="project" value="UniProtKB-EC"/>
</dbReference>
<evidence type="ECO:0000313" key="4">
    <source>
        <dbReference type="Proteomes" id="UP000562027"/>
    </source>
</evidence>
<gene>
    <name evidence="3" type="ORF">HNP55_004217</name>
</gene>
<feature type="transmembrane region" description="Helical" evidence="1">
    <location>
        <begin position="20"/>
        <end position="40"/>
    </location>
</feature>
<evidence type="ECO:0000256" key="1">
    <source>
        <dbReference type="SAM" id="Phobius"/>
    </source>
</evidence>
<evidence type="ECO:0000259" key="2">
    <source>
        <dbReference type="SMART" id="SM00014"/>
    </source>
</evidence>
<dbReference type="InterPro" id="IPR000326">
    <property type="entry name" value="PAP2/HPO"/>
</dbReference>
<feature type="transmembrane region" description="Helical" evidence="1">
    <location>
        <begin position="106"/>
        <end position="123"/>
    </location>
</feature>
<dbReference type="Pfam" id="PF01569">
    <property type="entry name" value="PAP2"/>
    <property type="match status" value="1"/>
</dbReference>
<dbReference type="Proteomes" id="UP000562027">
    <property type="component" value="Unassembled WGS sequence"/>
</dbReference>
<dbReference type="EMBL" id="JACHLP010000010">
    <property type="protein sequence ID" value="MBB4845665.1"/>
    <property type="molecule type" value="Genomic_DNA"/>
</dbReference>
<keyword evidence="4" id="KW-1185">Reference proteome</keyword>
<organism evidence="3 4">
    <name type="scientific">Roseateles oligotrophus</name>
    <dbReference type="NCBI Taxonomy" id="1769250"/>
    <lineage>
        <taxon>Bacteria</taxon>
        <taxon>Pseudomonadati</taxon>
        <taxon>Pseudomonadota</taxon>
        <taxon>Betaproteobacteria</taxon>
        <taxon>Burkholderiales</taxon>
        <taxon>Sphaerotilaceae</taxon>
        <taxon>Roseateles</taxon>
    </lineage>
</organism>
<evidence type="ECO:0000313" key="3">
    <source>
        <dbReference type="EMBL" id="MBB4845665.1"/>
    </source>
</evidence>
<keyword evidence="1" id="KW-0812">Transmembrane</keyword>
<comment type="caution">
    <text evidence="3">The sequence shown here is derived from an EMBL/GenBank/DDBJ whole genome shotgun (WGS) entry which is preliminary data.</text>
</comment>
<keyword evidence="3" id="KW-0378">Hydrolase</keyword>
<feature type="transmembrane region" description="Helical" evidence="1">
    <location>
        <begin position="177"/>
        <end position="201"/>
    </location>
</feature>
<feature type="transmembrane region" description="Helical" evidence="1">
    <location>
        <begin position="77"/>
        <end position="99"/>
    </location>
</feature>
<keyword evidence="1" id="KW-0472">Membrane</keyword>
<name>A0A840LF89_9BURK</name>